<keyword evidence="2" id="KW-1185">Reference proteome</keyword>
<proteinExistence type="predicted"/>
<comment type="caution">
    <text evidence="1">The sequence shown here is derived from an EMBL/GenBank/DDBJ whole genome shotgun (WGS) entry which is preliminary data.</text>
</comment>
<reference evidence="1 2" key="1">
    <citation type="submission" date="2015-01" db="EMBL/GenBank/DDBJ databases">
        <title>Evolution of Trichinella species and genotypes.</title>
        <authorList>
            <person name="Korhonen P.K."/>
            <person name="Edoardo P."/>
            <person name="Giuseppe L.R."/>
            <person name="Gasser R.B."/>
        </authorList>
    </citation>
    <scope>NUCLEOTIDE SEQUENCE [LARGE SCALE GENOMIC DNA]</scope>
    <source>
        <strain evidence="1">ISS1029</strain>
    </source>
</reference>
<protein>
    <submittedName>
        <fullName evidence="1">Uncharacterized protein</fullName>
    </submittedName>
</protein>
<name>A0A0V1GGH7_9BILA</name>
<evidence type="ECO:0000313" key="1">
    <source>
        <dbReference type="EMBL" id="KRY97380.1"/>
    </source>
</evidence>
<dbReference type="AlphaFoldDB" id="A0A0V1GGH7"/>
<sequence>MLLEWRNLIKKALLYESIEAGCRFPSFLYLEKSFIENAPYTN</sequence>
<dbReference type="EMBL" id="JYDP01002095">
    <property type="protein sequence ID" value="KRY97380.1"/>
    <property type="molecule type" value="Genomic_DNA"/>
</dbReference>
<organism evidence="1 2">
    <name type="scientific">Trichinella zimbabwensis</name>
    <dbReference type="NCBI Taxonomy" id="268475"/>
    <lineage>
        <taxon>Eukaryota</taxon>
        <taxon>Metazoa</taxon>
        <taxon>Ecdysozoa</taxon>
        <taxon>Nematoda</taxon>
        <taxon>Enoplea</taxon>
        <taxon>Dorylaimia</taxon>
        <taxon>Trichinellida</taxon>
        <taxon>Trichinellidae</taxon>
        <taxon>Trichinella</taxon>
    </lineage>
</organism>
<dbReference type="Proteomes" id="UP000055024">
    <property type="component" value="Unassembled WGS sequence"/>
</dbReference>
<accession>A0A0V1GGH7</accession>
<dbReference type="OrthoDB" id="5932485at2759"/>
<evidence type="ECO:0000313" key="2">
    <source>
        <dbReference type="Proteomes" id="UP000055024"/>
    </source>
</evidence>
<gene>
    <name evidence="1" type="ORF">T11_8390</name>
</gene>